<dbReference type="NCBIfam" id="TIGR01128">
    <property type="entry name" value="holA"/>
    <property type="match status" value="1"/>
</dbReference>
<dbReference type="PANTHER" id="PTHR34388:SF1">
    <property type="entry name" value="DNA POLYMERASE III SUBUNIT DELTA"/>
    <property type="match status" value="1"/>
</dbReference>
<keyword evidence="3" id="KW-0235">DNA replication</keyword>
<organism evidence="6">
    <name type="scientific">candidate division WOR-3 bacterium</name>
    <dbReference type="NCBI Taxonomy" id="2052148"/>
    <lineage>
        <taxon>Bacteria</taxon>
        <taxon>Bacteria division WOR-3</taxon>
    </lineage>
</organism>
<evidence type="ECO:0000256" key="4">
    <source>
        <dbReference type="ARBA" id="ARBA00022932"/>
    </source>
</evidence>
<dbReference type="GO" id="GO:0003887">
    <property type="term" value="F:DNA-directed DNA polymerase activity"/>
    <property type="evidence" value="ECO:0007669"/>
    <property type="project" value="UniProtKB-KW"/>
</dbReference>
<dbReference type="InterPro" id="IPR005790">
    <property type="entry name" value="DNA_polIII_delta"/>
</dbReference>
<dbReference type="GO" id="GO:0003677">
    <property type="term" value="F:DNA binding"/>
    <property type="evidence" value="ECO:0007669"/>
    <property type="project" value="InterPro"/>
</dbReference>
<name>A0A7V0XEG2_UNCW3</name>
<keyword evidence="1" id="KW-0808">Transferase</keyword>
<keyword evidence="4" id="KW-0239">DNA-directed DNA polymerase</keyword>
<accession>A0A7V0XEG2</accession>
<evidence type="ECO:0000256" key="5">
    <source>
        <dbReference type="SAM" id="MobiDB-lite"/>
    </source>
</evidence>
<evidence type="ECO:0000313" key="6">
    <source>
        <dbReference type="EMBL" id="HDQ98749.1"/>
    </source>
</evidence>
<protein>
    <recommendedName>
        <fullName evidence="7">DNA polymerase III subunit delta</fullName>
    </recommendedName>
</protein>
<dbReference type="PANTHER" id="PTHR34388">
    <property type="entry name" value="DNA POLYMERASE III SUBUNIT DELTA"/>
    <property type="match status" value="1"/>
</dbReference>
<dbReference type="Gene3D" id="1.10.8.60">
    <property type="match status" value="1"/>
</dbReference>
<dbReference type="GO" id="GO:0006261">
    <property type="term" value="P:DNA-templated DNA replication"/>
    <property type="evidence" value="ECO:0007669"/>
    <property type="project" value="TreeGrafter"/>
</dbReference>
<reference evidence="6" key="1">
    <citation type="journal article" date="2020" name="mSystems">
        <title>Genome- and Community-Level Interaction Insights into Carbon Utilization and Element Cycling Functions of Hydrothermarchaeota in Hydrothermal Sediment.</title>
        <authorList>
            <person name="Zhou Z."/>
            <person name="Liu Y."/>
            <person name="Xu W."/>
            <person name="Pan J."/>
            <person name="Luo Z.H."/>
            <person name="Li M."/>
        </authorList>
    </citation>
    <scope>NUCLEOTIDE SEQUENCE [LARGE SCALE GENOMIC DNA]</scope>
    <source>
        <strain evidence="6">SpSt-1182</strain>
    </source>
</reference>
<dbReference type="GO" id="GO:0009360">
    <property type="term" value="C:DNA polymerase III complex"/>
    <property type="evidence" value="ECO:0007669"/>
    <property type="project" value="TreeGrafter"/>
</dbReference>
<comment type="caution">
    <text evidence="6">The sequence shown here is derived from an EMBL/GenBank/DDBJ whole genome shotgun (WGS) entry which is preliminary data.</text>
</comment>
<feature type="region of interest" description="Disordered" evidence="5">
    <location>
        <begin position="353"/>
        <end position="380"/>
    </location>
</feature>
<dbReference type="InterPro" id="IPR027417">
    <property type="entry name" value="P-loop_NTPase"/>
</dbReference>
<evidence type="ECO:0000256" key="2">
    <source>
        <dbReference type="ARBA" id="ARBA00022695"/>
    </source>
</evidence>
<dbReference type="Gene3D" id="3.40.50.300">
    <property type="entry name" value="P-loop containing nucleotide triphosphate hydrolases"/>
    <property type="match status" value="1"/>
</dbReference>
<gene>
    <name evidence="6" type="ORF">ENN51_00475</name>
</gene>
<dbReference type="EMBL" id="DSBX01000013">
    <property type="protein sequence ID" value="HDQ98749.1"/>
    <property type="molecule type" value="Genomic_DNA"/>
</dbReference>
<sequence length="380" mass="40918">MPRTRVATARDALARIEAGDITPAWLLIGDNSLLVDEILAALKSRLVDPAFEAFDYESWLADDTSPEAFEQHIRQVAMGSTGRRLVVVKGITRPGAKGPAWSQRLGAAGVERILATLAAAPAENCGVLVGIAKRELDTMVGRHRLARAVVAVGQPGADELVTLARHWARAGELELAPEAARLLVETAGIDAAIVRSEVTKLAAAFPPGTAVSVAEVRALAGGSREFTLAEYISRFLRRDAGGALGVLRRLETWGNPREIVLGIIAWLTNAFVDLAALRSGAGGPSWRVRDCARWWPSLPEVNRMLQSLYRINRDLVTGRPGTFARLETLTICTACRGNARFCDIQAGPRSFGTRTGGPGRAFDPALCPVPGRRPSRRKNQ</sequence>
<evidence type="ECO:0008006" key="7">
    <source>
        <dbReference type="Google" id="ProtNLM"/>
    </source>
</evidence>
<evidence type="ECO:0000256" key="3">
    <source>
        <dbReference type="ARBA" id="ARBA00022705"/>
    </source>
</evidence>
<evidence type="ECO:0000256" key="1">
    <source>
        <dbReference type="ARBA" id="ARBA00022679"/>
    </source>
</evidence>
<dbReference type="AlphaFoldDB" id="A0A7V0XEG2"/>
<dbReference type="Proteomes" id="UP000885672">
    <property type="component" value="Unassembled WGS sequence"/>
</dbReference>
<proteinExistence type="predicted"/>
<keyword evidence="2" id="KW-0548">Nucleotidyltransferase</keyword>